<dbReference type="Ensembl" id="ENSPRET00000003627.1">
    <property type="protein sequence ID" value="ENSPREP00000003572.1"/>
    <property type="gene ID" value="ENSPREG00000002578.1"/>
</dbReference>
<organism evidence="5 6">
    <name type="scientific">Poecilia reticulata</name>
    <name type="common">Guppy</name>
    <name type="synonym">Acanthophacelus reticulatus</name>
    <dbReference type="NCBI Taxonomy" id="8081"/>
    <lineage>
        <taxon>Eukaryota</taxon>
        <taxon>Metazoa</taxon>
        <taxon>Chordata</taxon>
        <taxon>Craniata</taxon>
        <taxon>Vertebrata</taxon>
        <taxon>Euteleostomi</taxon>
        <taxon>Actinopterygii</taxon>
        <taxon>Neopterygii</taxon>
        <taxon>Teleostei</taxon>
        <taxon>Neoteleostei</taxon>
        <taxon>Acanthomorphata</taxon>
        <taxon>Ovalentaria</taxon>
        <taxon>Atherinomorphae</taxon>
        <taxon>Cyprinodontiformes</taxon>
        <taxon>Poeciliidae</taxon>
        <taxon>Poeciliinae</taxon>
        <taxon>Poecilia</taxon>
    </lineage>
</organism>
<dbReference type="Pfam" id="PF01759">
    <property type="entry name" value="NTR"/>
    <property type="match status" value="1"/>
</dbReference>
<sequence>MDCKCHCVLSLGPCHKIQETFKSNRAKNIRKNTRFEYACFSPRVDYDLRVTINSVRVFAKRLQCKGQLELGRQYLIMGKDGSTKDLTGNMQYLLESNTWVENKPLDTDCKKSANTRTCNEFNEFIDEYKTDGCRQ</sequence>
<name>A0A3P9N220_POERE</name>
<dbReference type="AlphaFoldDB" id="A0A3P9N220"/>
<dbReference type="STRING" id="8081.ENSPREP00000003572"/>
<dbReference type="InterPro" id="IPR018933">
    <property type="entry name" value="Netrin_module_non-TIMP"/>
</dbReference>
<dbReference type="OMA" id="IGPCHKL"/>
<dbReference type="InterPro" id="IPR008993">
    <property type="entry name" value="TIMP-like_OB-fold"/>
</dbReference>
<dbReference type="GeneTree" id="ENSGT01030000235045"/>
<accession>A0A3P9N220</accession>
<evidence type="ECO:0000256" key="2">
    <source>
        <dbReference type="ARBA" id="ARBA00022525"/>
    </source>
</evidence>
<evidence type="ECO:0000259" key="4">
    <source>
        <dbReference type="PROSITE" id="PS50189"/>
    </source>
</evidence>
<evidence type="ECO:0000256" key="3">
    <source>
        <dbReference type="ARBA" id="ARBA00023157"/>
    </source>
</evidence>
<dbReference type="Gene3D" id="2.40.50.120">
    <property type="match status" value="1"/>
</dbReference>
<keyword evidence="2" id="KW-0964">Secreted</keyword>
<dbReference type="Proteomes" id="UP000242638">
    <property type="component" value="Unassembled WGS sequence"/>
</dbReference>
<evidence type="ECO:0000256" key="1">
    <source>
        <dbReference type="ARBA" id="ARBA00004613"/>
    </source>
</evidence>
<dbReference type="Bgee" id="ENSPREG00000002578">
    <property type="expression patterns" value="Expressed in head and 1 other cell type or tissue"/>
</dbReference>
<dbReference type="InterPro" id="IPR001134">
    <property type="entry name" value="Netrin_domain"/>
</dbReference>
<protein>
    <recommendedName>
        <fullName evidence="4">NTR domain-containing protein</fullName>
    </recommendedName>
</protein>
<reference evidence="6" key="1">
    <citation type="submission" date="2013-11" db="EMBL/GenBank/DDBJ databases">
        <title>The genomic landscape of the Guanapo guppy.</title>
        <authorList>
            <person name="Kuenstner A."/>
            <person name="Dreyer C."/>
        </authorList>
    </citation>
    <scope>NUCLEOTIDE SEQUENCE</scope>
    <source>
        <strain evidence="6">Guanapo</strain>
    </source>
</reference>
<evidence type="ECO:0000313" key="6">
    <source>
        <dbReference type="Proteomes" id="UP000242638"/>
    </source>
</evidence>
<reference evidence="5" key="3">
    <citation type="submission" date="2025-09" db="UniProtKB">
        <authorList>
            <consortium name="Ensembl"/>
        </authorList>
    </citation>
    <scope>IDENTIFICATION</scope>
    <source>
        <strain evidence="5">Guanapo</strain>
    </source>
</reference>
<keyword evidence="3" id="KW-1015">Disulfide bond</keyword>
<comment type="subcellular location">
    <subcellularLocation>
        <location evidence="1">Secreted</location>
    </subcellularLocation>
</comment>
<evidence type="ECO:0000313" key="5">
    <source>
        <dbReference type="Ensembl" id="ENSPREP00000003572.1"/>
    </source>
</evidence>
<reference evidence="5" key="2">
    <citation type="submission" date="2025-08" db="UniProtKB">
        <authorList>
            <consortium name="Ensembl"/>
        </authorList>
    </citation>
    <scope>IDENTIFICATION</scope>
    <source>
        <strain evidence="5">Guanapo</strain>
    </source>
</reference>
<dbReference type="SMART" id="SM00643">
    <property type="entry name" value="C345C"/>
    <property type="match status" value="1"/>
</dbReference>
<dbReference type="GO" id="GO:0005576">
    <property type="term" value="C:extracellular region"/>
    <property type="evidence" value="ECO:0007669"/>
    <property type="project" value="UniProtKB-SubCell"/>
</dbReference>
<dbReference type="PROSITE" id="PS50189">
    <property type="entry name" value="NTR"/>
    <property type="match status" value="1"/>
</dbReference>
<proteinExistence type="predicted"/>
<feature type="domain" description="NTR" evidence="4">
    <location>
        <begin position="1"/>
        <end position="133"/>
    </location>
</feature>
<keyword evidence="6" id="KW-1185">Reference proteome</keyword>
<dbReference type="SUPFAM" id="SSF50242">
    <property type="entry name" value="TIMP-like"/>
    <property type="match status" value="1"/>
</dbReference>